<protein>
    <submittedName>
        <fullName evidence="2">Uncharacterized protein</fullName>
    </submittedName>
</protein>
<organism evidence="2 3">
    <name type="scientific">Tetranychus urticae</name>
    <name type="common">Two-spotted spider mite</name>
    <dbReference type="NCBI Taxonomy" id="32264"/>
    <lineage>
        <taxon>Eukaryota</taxon>
        <taxon>Metazoa</taxon>
        <taxon>Ecdysozoa</taxon>
        <taxon>Arthropoda</taxon>
        <taxon>Chelicerata</taxon>
        <taxon>Arachnida</taxon>
        <taxon>Acari</taxon>
        <taxon>Acariformes</taxon>
        <taxon>Trombidiformes</taxon>
        <taxon>Prostigmata</taxon>
        <taxon>Eleutherengona</taxon>
        <taxon>Raphignathae</taxon>
        <taxon>Tetranychoidea</taxon>
        <taxon>Tetranychidae</taxon>
        <taxon>Tetranychus</taxon>
    </lineage>
</organism>
<keyword evidence="1" id="KW-0732">Signal</keyword>
<dbReference type="EMBL" id="CAEY01000428">
    <property type="status" value="NOT_ANNOTATED_CDS"/>
    <property type="molecule type" value="Genomic_DNA"/>
</dbReference>
<evidence type="ECO:0000313" key="2">
    <source>
        <dbReference type="EnsemblMetazoa" id="tetur01g00090.1"/>
    </source>
</evidence>
<evidence type="ECO:0000256" key="1">
    <source>
        <dbReference type="SAM" id="SignalP"/>
    </source>
</evidence>
<sequence length="139" mass="16298">MTRDTFAFILFLINVHLVITGRVRVKIYDHRAEHDPNTLYGTGPWKYKGYGYGIEYQYEPDGSYGREKGYGFMKAFGVDFCRYRKKSACRSSDGSFFSEMVNPGEPYWGHLSGDVLRDHLELQSQSKVVQWKPKWIRHE</sequence>
<reference evidence="2" key="2">
    <citation type="submission" date="2015-06" db="UniProtKB">
        <authorList>
            <consortium name="EnsemblMetazoa"/>
        </authorList>
    </citation>
    <scope>IDENTIFICATION</scope>
</reference>
<dbReference type="EnsemblMetazoa" id="tetur01g00090.1">
    <property type="protein sequence ID" value="tetur01g00090.1"/>
    <property type="gene ID" value="tetur01g00090"/>
</dbReference>
<feature type="chain" id="PRO_5007728956" evidence="1">
    <location>
        <begin position="21"/>
        <end position="139"/>
    </location>
</feature>
<proteinExistence type="predicted"/>
<reference evidence="3" key="1">
    <citation type="submission" date="2011-08" db="EMBL/GenBank/DDBJ databases">
        <authorList>
            <person name="Rombauts S."/>
        </authorList>
    </citation>
    <scope>NUCLEOTIDE SEQUENCE</scope>
    <source>
        <strain evidence="3">London</strain>
    </source>
</reference>
<dbReference type="Proteomes" id="UP000015104">
    <property type="component" value="Unassembled WGS sequence"/>
</dbReference>
<dbReference type="HOGENOM" id="CLU_2006806_0_0_1"/>
<name>T1JPM0_TETUR</name>
<feature type="signal peptide" evidence="1">
    <location>
        <begin position="1"/>
        <end position="20"/>
    </location>
</feature>
<evidence type="ECO:0000313" key="3">
    <source>
        <dbReference type="Proteomes" id="UP000015104"/>
    </source>
</evidence>
<keyword evidence="3" id="KW-1185">Reference proteome</keyword>
<dbReference type="AlphaFoldDB" id="T1JPM0"/>
<accession>T1JPM0</accession>